<keyword evidence="7" id="KW-0998">Cell outer membrane</keyword>
<dbReference type="InterPro" id="IPR001245">
    <property type="entry name" value="Ser-Thr/Tyr_kinase_cat_dom"/>
</dbReference>
<evidence type="ECO:0000313" key="11">
    <source>
        <dbReference type="Proteomes" id="UP000241769"/>
    </source>
</evidence>
<dbReference type="SUPFAM" id="SSF51126">
    <property type="entry name" value="Pectin lyase-like"/>
    <property type="match status" value="3"/>
</dbReference>
<name>A0A2P6MYU9_9EUKA</name>
<dbReference type="GO" id="GO:0005576">
    <property type="term" value="C:extracellular region"/>
    <property type="evidence" value="ECO:0007669"/>
    <property type="project" value="UniProtKB-SubCell"/>
</dbReference>
<proteinExistence type="predicted"/>
<dbReference type="STRING" id="1890364.A0A2P6MYU9"/>
<dbReference type="GO" id="GO:0005524">
    <property type="term" value="F:ATP binding"/>
    <property type="evidence" value="ECO:0007669"/>
    <property type="project" value="InterPro"/>
</dbReference>
<dbReference type="GO" id="GO:0005886">
    <property type="term" value="C:plasma membrane"/>
    <property type="evidence" value="ECO:0007669"/>
    <property type="project" value="TreeGrafter"/>
</dbReference>
<protein>
    <recommendedName>
        <fullName evidence="9">Protein kinase domain-containing protein</fullName>
    </recommendedName>
</protein>
<comment type="caution">
    <text evidence="10">The sequence shown here is derived from an EMBL/GenBank/DDBJ whole genome shotgun (WGS) entry which is preliminary data.</text>
</comment>
<dbReference type="Pfam" id="PF07714">
    <property type="entry name" value="PK_Tyr_Ser-Thr"/>
    <property type="match status" value="1"/>
</dbReference>
<dbReference type="Proteomes" id="UP000241769">
    <property type="component" value="Unassembled WGS sequence"/>
</dbReference>
<evidence type="ECO:0000256" key="6">
    <source>
        <dbReference type="ARBA" id="ARBA00023136"/>
    </source>
</evidence>
<keyword evidence="6 8" id="KW-0472">Membrane</keyword>
<feature type="domain" description="Protein kinase" evidence="9">
    <location>
        <begin position="1232"/>
        <end position="1512"/>
    </location>
</feature>
<dbReference type="PANTHER" id="PTHR24416:SF617">
    <property type="entry name" value="RET ONCOGENE, ISOFORM A"/>
    <property type="match status" value="1"/>
</dbReference>
<keyword evidence="8" id="KW-0812">Transmembrane</keyword>
<dbReference type="InterPro" id="IPR011050">
    <property type="entry name" value="Pectin_lyase_fold/virulence"/>
</dbReference>
<dbReference type="PROSITE" id="PS00109">
    <property type="entry name" value="PROTEIN_KINASE_TYR"/>
    <property type="match status" value="1"/>
</dbReference>
<evidence type="ECO:0000256" key="2">
    <source>
        <dbReference type="ARBA" id="ARBA00004442"/>
    </source>
</evidence>
<dbReference type="PROSITE" id="PS50011">
    <property type="entry name" value="PROTEIN_KINASE_DOM"/>
    <property type="match status" value="1"/>
</dbReference>
<dbReference type="GO" id="GO:0004714">
    <property type="term" value="F:transmembrane receptor protein tyrosine kinase activity"/>
    <property type="evidence" value="ECO:0007669"/>
    <property type="project" value="TreeGrafter"/>
</dbReference>
<dbReference type="InterPro" id="IPR003368">
    <property type="entry name" value="POMP_repeat"/>
</dbReference>
<dbReference type="Pfam" id="PF02415">
    <property type="entry name" value="Chlam_PMP"/>
    <property type="match status" value="1"/>
</dbReference>
<dbReference type="PANTHER" id="PTHR24416">
    <property type="entry name" value="TYROSINE-PROTEIN KINASE RECEPTOR"/>
    <property type="match status" value="1"/>
</dbReference>
<evidence type="ECO:0000256" key="4">
    <source>
        <dbReference type="ARBA" id="ARBA00022525"/>
    </source>
</evidence>
<gene>
    <name evidence="10" type="ORF">PROFUN_14680</name>
</gene>
<dbReference type="InParanoid" id="A0A2P6MYU9"/>
<dbReference type="InterPro" id="IPR008266">
    <property type="entry name" value="Tyr_kinase_AS"/>
</dbReference>
<dbReference type="InterPro" id="IPR006626">
    <property type="entry name" value="PbH1"/>
</dbReference>
<feature type="transmembrane region" description="Helical" evidence="8">
    <location>
        <begin position="1173"/>
        <end position="1196"/>
    </location>
</feature>
<organism evidence="10 11">
    <name type="scientific">Planoprotostelium fungivorum</name>
    <dbReference type="NCBI Taxonomy" id="1890364"/>
    <lineage>
        <taxon>Eukaryota</taxon>
        <taxon>Amoebozoa</taxon>
        <taxon>Evosea</taxon>
        <taxon>Variosea</taxon>
        <taxon>Cavosteliida</taxon>
        <taxon>Cavosteliaceae</taxon>
        <taxon>Planoprotostelium</taxon>
    </lineage>
</organism>
<dbReference type="InterPro" id="IPR000719">
    <property type="entry name" value="Prot_kinase_dom"/>
</dbReference>
<keyword evidence="4" id="KW-0964">Secreted</keyword>
<dbReference type="GO" id="GO:0043235">
    <property type="term" value="C:receptor complex"/>
    <property type="evidence" value="ECO:0007669"/>
    <property type="project" value="TreeGrafter"/>
</dbReference>
<dbReference type="InterPro" id="IPR039448">
    <property type="entry name" value="Beta_helix"/>
</dbReference>
<evidence type="ECO:0000256" key="7">
    <source>
        <dbReference type="ARBA" id="ARBA00023237"/>
    </source>
</evidence>
<keyword evidence="11" id="KW-1185">Reference proteome</keyword>
<keyword evidence="5" id="KW-0732">Signal</keyword>
<dbReference type="SMART" id="SM00710">
    <property type="entry name" value="PbH1"/>
    <property type="match status" value="13"/>
</dbReference>
<dbReference type="InterPro" id="IPR012334">
    <property type="entry name" value="Pectin_lyas_fold"/>
</dbReference>
<accession>A0A2P6MYU9</accession>
<dbReference type="GO" id="GO:0007169">
    <property type="term" value="P:cell surface receptor protein tyrosine kinase signaling pathway"/>
    <property type="evidence" value="ECO:0007669"/>
    <property type="project" value="TreeGrafter"/>
</dbReference>
<dbReference type="EMBL" id="MDYQ01000294">
    <property type="protein sequence ID" value="PRP76885.1"/>
    <property type="molecule type" value="Genomic_DNA"/>
</dbReference>
<dbReference type="InterPro" id="IPR020635">
    <property type="entry name" value="Tyr_kinase_cat_dom"/>
</dbReference>
<dbReference type="SUPFAM" id="SSF56112">
    <property type="entry name" value="Protein kinase-like (PK-like)"/>
    <property type="match status" value="1"/>
</dbReference>
<dbReference type="SMART" id="SM00219">
    <property type="entry name" value="TyrKc"/>
    <property type="match status" value="1"/>
</dbReference>
<dbReference type="Gene3D" id="2.160.20.10">
    <property type="entry name" value="Single-stranded right-handed beta-helix, Pectin lyase-like"/>
    <property type="match status" value="2"/>
</dbReference>
<dbReference type="OrthoDB" id="21116at2759"/>
<dbReference type="InterPro" id="IPR050122">
    <property type="entry name" value="RTK"/>
</dbReference>
<dbReference type="CDD" id="cd13999">
    <property type="entry name" value="STKc_MAP3K-like"/>
    <property type="match status" value="1"/>
</dbReference>
<evidence type="ECO:0000256" key="5">
    <source>
        <dbReference type="ARBA" id="ARBA00022729"/>
    </source>
</evidence>
<reference evidence="10 11" key="1">
    <citation type="journal article" date="2018" name="Genome Biol. Evol.">
        <title>Multiple Roots of Fruiting Body Formation in Amoebozoa.</title>
        <authorList>
            <person name="Hillmann F."/>
            <person name="Forbes G."/>
            <person name="Novohradska S."/>
            <person name="Ferling I."/>
            <person name="Riege K."/>
            <person name="Groth M."/>
            <person name="Westermann M."/>
            <person name="Marz M."/>
            <person name="Spaller T."/>
            <person name="Winckler T."/>
            <person name="Schaap P."/>
            <person name="Glockner G."/>
        </authorList>
    </citation>
    <scope>NUCLEOTIDE SEQUENCE [LARGE SCALE GENOMIC DNA]</scope>
    <source>
        <strain evidence="10 11">Jena</strain>
    </source>
</reference>
<dbReference type="Gene3D" id="1.10.510.10">
    <property type="entry name" value="Transferase(Phosphotransferase) domain 1"/>
    <property type="match status" value="1"/>
</dbReference>
<evidence type="ECO:0000256" key="3">
    <source>
        <dbReference type="ARBA" id="ARBA00004613"/>
    </source>
</evidence>
<dbReference type="PRINTS" id="PR00109">
    <property type="entry name" value="TYRKINASE"/>
</dbReference>
<dbReference type="InterPro" id="IPR011009">
    <property type="entry name" value="Kinase-like_dom_sf"/>
</dbReference>
<keyword evidence="8" id="KW-1133">Transmembrane helix</keyword>
<evidence type="ECO:0000259" key="9">
    <source>
        <dbReference type="PROSITE" id="PS50011"/>
    </source>
</evidence>
<evidence type="ECO:0000256" key="1">
    <source>
        <dbReference type="ARBA" id="ARBA00004196"/>
    </source>
</evidence>
<evidence type="ECO:0000256" key="8">
    <source>
        <dbReference type="SAM" id="Phobius"/>
    </source>
</evidence>
<comment type="subcellular location">
    <subcellularLocation>
        <location evidence="1">Cell envelope</location>
    </subcellularLocation>
    <subcellularLocation>
        <location evidence="2">Cell outer membrane</location>
    </subcellularLocation>
    <subcellularLocation>
        <location evidence="3">Secreted</location>
    </subcellularLocation>
</comment>
<evidence type="ECO:0000313" key="10">
    <source>
        <dbReference type="EMBL" id="PRP76885.1"/>
    </source>
</evidence>
<dbReference type="Pfam" id="PF13229">
    <property type="entry name" value="Beta_helix"/>
    <property type="match status" value="1"/>
</dbReference>
<sequence length="1592" mass="172684">MLAKREGSDNNLPLLAEPSFRLKALLTLNSKGGQIVGEAYVVLCAVHTNSIDFNHLRSKAKRPLKPRPDSKHGVSVGVAVCSERVIEWTLSDLNYTSVQWSFNEPTILNVTLLDGQYTNLPFNFSSTNITRLAVSSYNESSSVYISDSIIELTSIDAFFSYLSISLTMGPLNIVDGRVQFTFCNFDSNTVSLSYVDFFSMNNTYNPPYGSSDIPPYALRIDNSNVSILYDSFPSLSSSYFGVSLYECNNAVVDRCQFTGSIMDPTDGVTLNETSLTLSSNYFNGAGVTINGISNLTSNDNLFVLSRGAMFSYDNSTITSARDEFNSCTLAIMTGDYSTLNMFDSVVSFNKSVSSHTMTPVVISYPRGLWFIGSNQIYLKNVSISGLQPAVELNNAGNVTFENCTFSNNGQMVGDSPAGPRSLPSSYGSALNIRSYLGGQYQLTTITTSKRIVIFRIYGPPRYSRGNWFYLGCSPYLRVRTIGCLFENNVGHSVYSDGDSSMNAYTSISDTFVGGNSQAGIIDEAVGLGIYSIQPQLFIYNSTFLHFNGTKGPAVYARLNHVEMVGCKFIGNLAQTGGAVMLHDIIPPIEGLFSFNTDFSGIVYDVPGAMKKVIIDGCQFINNKAVSGGAISMENDGGYIYINNTLFYGNTARNGGAIFFSNYILDTLYMSSNIFENNSATDGGAMYFYLSVNKLIDENTLYRNNRAISNGGAISAIEVDQILLNGGSAFHNSADNQGGFMFTTGSSSAISFDSFTMSENQAIMLGGAVYLVNGDSSSSFSITNSTTIRNTAGSIGGAYFLSGSMDHISIHHSTFDSNVCNDYSGGAIAIRANVRDIDISDSVISRNFAGYQGGGVGIQASSVIGRMRIVDTVVIQNEAQFGAGFSFPSSTNDIQISTSTVTDNISSQKGAIYIDATRFNIGNISVDGTDISRNTGSGLWLTGDVQNVRVHNSTFHSNRGDNGAGLILSLSHSSHNNISSCSFSGNTATDQGGALYASTDSDVFIVDSIFTSNDASQGGAVALHINGTTKRSGRGGIVTGSTFSNNTANNGNGGGIYSVNAVGGHESLTSDVIKLALSDSSFGNNYASVNGTAVSQQTGTLELSRVHFSPADKVYASPMASVSVDNSTSGNFLVCPSDSQAVYNNGSVSCVLKPTNATSALVVDRYINGTNMPLVLGVSLGIGLFVLVVLALAVVLVRRHQIHRGMKSQFSNVDFSAINLGAAKKSILEWSEFKGVHEIGSGSFGVVYKAEWRELSVAVRRLRKDMESDREQIKQIRSESVTEGQVVDFLREVGIIQSLRAHPNVVTFVGITYPPSPLSLVTEFCEGGSLYDYLRIEPVSHLQKLNFIVGIARGMLHLHLEKVIHRDLAVRNILLTRWKEAKVADFGMSREQQNTDEASVTQTSIGPLKWMAPEGEDRTSHVYSLLAAIRYQQYSNKSDVFSFGVVVWEILMVEEPWPTMSPVDVAMQVLNGERLPLDGLDPLYVKIMTDCWQQEPADRPNMGEICSYLDTVFNEENSVKTMDDEDMNIVSSPDQNEYHTYKTGAKTNIYDQTFFRDEKRAAPPSNYSTPVHQDDCVEVNICGSTEQTMTEKE</sequence>
<dbReference type="NCBIfam" id="TIGR01376">
    <property type="entry name" value="POMP_repeat"/>
    <property type="match status" value="1"/>
</dbReference>